<accession>A0AAD8Y5V6</accession>
<dbReference type="InterPro" id="IPR018790">
    <property type="entry name" value="DUF2358"/>
</dbReference>
<evidence type="ECO:0000313" key="1">
    <source>
        <dbReference type="EMBL" id="KAK1740286.1"/>
    </source>
</evidence>
<comment type="caution">
    <text evidence="1">The sequence shown here is derived from an EMBL/GenBank/DDBJ whole genome shotgun (WGS) entry which is preliminary data.</text>
</comment>
<name>A0AAD8Y5V6_9STRA</name>
<dbReference type="AlphaFoldDB" id="A0AAD8Y5V6"/>
<dbReference type="Pfam" id="PF10184">
    <property type="entry name" value="DUF2358"/>
    <property type="match status" value="1"/>
</dbReference>
<sequence length="145" mass="16986">MVYWQGWLLYFRYYYVRFLNSFLETLLLEKGDISTEIFRDNCEFTDPTNSVSSLAKYQKALTILFNPEQSFVELVTPLEIDVPKREITGRIRSGGVLKLPWNPRISSYESTIKWKIDDDGLIESQIQQWSIPASQALRETFTPSF</sequence>
<dbReference type="PANTHER" id="PTHR34123">
    <property type="entry name" value="OS04G0578200 PROTEIN"/>
    <property type="match status" value="1"/>
</dbReference>
<evidence type="ECO:0000313" key="2">
    <source>
        <dbReference type="Proteomes" id="UP001224775"/>
    </source>
</evidence>
<dbReference type="PANTHER" id="PTHR34123:SF3">
    <property type="entry name" value="SNOAL-LIKE DOMAIN-CONTAINING PROTEIN"/>
    <property type="match status" value="1"/>
</dbReference>
<protein>
    <submittedName>
        <fullName evidence="1">DUF2358 domain-containing protein</fullName>
    </submittedName>
</protein>
<reference evidence="1" key="1">
    <citation type="submission" date="2023-06" db="EMBL/GenBank/DDBJ databases">
        <title>Survivors Of The Sea: Transcriptome response of Skeletonema marinoi to long-term dormancy.</title>
        <authorList>
            <person name="Pinder M.I.M."/>
            <person name="Kourtchenko O."/>
            <person name="Robertson E.K."/>
            <person name="Larsson T."/>
            <person name="Maumus F."/>
            <person name="Osuna-Cruz C.M."/>
            <person name="Vancaester E."/>
            <person name="Stenow R."/>
            <person name="Vandepoele K."/>
            <person name="Ploug H."/>
            <person name="Bruchert V."/>
            <person name="Godhe A."/>
            <person name="Topel M."/>
        </authorList>
    </citation>
    <scope>NUCLEOTIDE SEQUENCE</scope>
    <source>
        <strain evidence="1">R05AC</strain>
    </source>
</reference>
<dbReference type="Proteomes" id="UP001224775">
    <property type="component" value="Unassembled WGS sequence"/>
</dbReference>
<dbReference type="EMBL" id="JATAAI010000016">
    <property type="protein sequence ID" value="KAK1740286.1"/>
    <property type="molecule type" value="Genomic_DNA"/>
</dbReference>
<gene>
    <name evidence="1" type="ORF">QTG54_009236</name>
</gene>
<proteinExistence type="predicted"/>
<organism evidence="1 2">
    <name type="scientific">Skeletonema marinoi</name>
    <dbReference type="NCBI Taxonomy" id="267567"/>
    <lineage>
        <taxon>Eukaryota</taxon>
        <taxon>Sar</taxon>
        <taxon>Stramenopiles</taxon>
        <taxon>Ochrophyta</taxon>
        <taxon>Bacillariophyta</taxon>
        <taxon>Coscinodiscophyceae</taxon>
        <taxon>Thalassiosirophycidae</taxon>
        <taxon>Thalassiosirales</taxon>
        <taxon>Skeletonemataceae</taxon>
        <taxon>Skeletonema</taxon>
        <taxon>Skeletonema marinoi-dohrnii complex</taxon>
    </lineage>
</organism>
<keyword evidence="2" id="KW-1185">Reference proteome</keyword>